<dbReference type="EMBL" id="LT629799">
    <property type="protein sequence ID" value="SDU92427.1"/>
    <property type="molecule type" value="Genomic_DNA"/>
</dbReference>
<dbReference type="Proteomes" id="UP000198825">
    <property type="component" value="Chromosome I"/>
</dbReference>
<reference evidence="3" key="1">
    <citation type="submission" date="2016-10" db="EMBL/GenBank/DDBJ databases">
        <authorList>
            <person name="Varghese N."/>
            <person name="Submissions S."/>
        </authorList>
    </citation>
    <scope>NUCLEOTIDE SEQUENCE [LARGE SCALE GENOMIC DNA]</scope>
    <source>
        <strain evidence="3">DSM 21743</strain>
    </source>
</reference>
<accession>A0A1H2MGP4</accession>
<evidence type="ECO:0000313" key="2">
    <source>
        <dbReference type="EMBL" id="SDU92427.1"/>
    </source>
</evidence>
<dbReference type="AlphaFoldDB" id="A0A1H2MGP4"/>
<name>A0A1H2MGP4_9ACTN</name>
<evidence type="ECO:0000313" key="3">
    <source>
        <dbReference type="Proteomes" id="UP000198825"/>
    </source>
</evidence>
<proteinExistence type="predicted"/>
<gene>
    <name evidence="2" type="ORF">SAMN04488544_2048</name>
</gene>
<sequence length="106" mass="11442">MCQARAPTRTDTAVLEVTRPGSPGTTRTAEGRPRNLPFRGRPSAVRTVGRRGGAGDARVGQLVFGSTREARIMLWSEGIWPTKLPYSSIFTTVSHSGTLIVGETKM</sequence>
<protein>
    <submittedName>
        <fullName evidence="2">Uncharacterized protein</fullName>
    </submittedName>
</protein>
<organism evidence="2 3">
    <name type="scientific">Microlunatus sagamiharensis</name>
    <dbReference type="NCBI Taxonomy" id="546874"/>
    <lineage>
        <taxon>Bacteria</taxon>
        <taxon>Bacillati</taxon>
        <taxon>Actinomycetota</taxon>
        <taxon>Actinomycetes</taxon>
        <taxon>Propionibacteriales</taxon>
        <taxon>Propionibacteriaceae</taxon>
        <taxon>Microlunatus</taxon>
    </lineage>
</organism>
<evidence type="ECO:0000256" key="1">
    <source>
        <dbReference type="SAM" id="MobiDB-lite"/>
    </source>
</evidence>
<keyword evidence="3" id="KW-1185">Reference proteome</keyword>
<feature type="region of interest" description="Disordered" evidence="1">
    <location>
        <begin position="16"/>
        <end position="56"/>
    </location>
</feature>